<sequence length="106" mass="12087">LITVRMDLMRFNVCDLAVGGSPNPCTFCHDAQPTDVSACSWFAFFSSLNCDFKSLFISNSRRAWETLTSNWSGSAPLPLIIFAFVVNIWKDFKIEKLICIYKKHEI</sequence>
<gene>
    <name evidence="1" type="ORF">ALC57_12040</name>
</gene>
<dbReference type="EMBL" id="KQ980514">
    <property type="protein sequence ID" value="KYN15743.1"/>
    <property type="molecule type" value="Genomic_DNA"/>
</dbReference>
<reference evidence="1 2" key="1">
    <citation type="submission" date="2015-09" db="EMBL/GenBank/DDBJ databases">
        <title>Trachymyrmex cornetzi WGS genome.</title>
        <authorList>
            <person name="Nygaard S."/>
            <person name="Hu H."/>
            <person name="Boomsma J."/>
            <person name="Zhang G."/>
        </authorList>
    </citation>
    <scope>NUCLEOTIDE SEQUENCE [LARGE SCALE GENOMIC DNA]</scope>
    <source>
        <strain evidence="1">Tcor2-1</strain>
        <tissue evidence="1">Whole body</tissue>
    </source>
</reference>
<evidence type="ECO:0000313" key="2">
    <source>
        <dbReference type="Proteomes" id="UP000078492"/>
    </source>
</evidence>
<dbReference type="Proteomes" id="UP000078492">
    <property type="component" value="Unassembled WGS sequence"/>
</dbReference>
<feature type="non-terminal residue" evidence="1">
    <location>
        <position position="1"/>
    </location>
</feature>
<proteinExistence type="predicted"/>
<evidence type="ECO:0000313" key="1">
    <source>
        <dbReference type="EMBL" id="KYN15743.1"/>
    </source>
</evidence>
<protein>
    <submittedName>
        <fullName evidence="1">Uncharacterized protein</fullName>
    </submittedName>
</protein>
<organism evidence="1 2">
    <name type="scientific">Trachymyrmex cornetzi</name>
    <dbReference type="NCBI Taxonomy" id="471704"/>
    <lineage>
        <taxon>Eukaryota</taxon>
        <taxon>Metazoa</taxon>
        <taxon>Ecdysozoa</taxon>
        <taxon>Arthropoda</taxon>
        <taxon>Hexapoda</taxon>
        <taxon>Insecta</taxon>
        <taxon>Pterygota</taxon>
        <taxon>Neoptera</taxon>
        <taxon>Endopterygota</taxon>
        <taxon>Hymenoptera</taxon>
        <taxon>Apocrita</taxon>
        <taxon>Aculeata</taxon>
        <taxon>Formicoidea</taxon>
        <taxon>Formicidae</taxon>
        <taxon>Myrmicinae</taxon>
        <taxon>Trachymyrmex</taxon>
    </lineage>
</organism>
<accession>A0A151J1S7</accession>
<dbReference type="AlphaFoldDB" id="A0A151J1S7"/>
<name>A0A151J1S7_9HYME</name>
<keyword evidence="2" id="KW-1185">Reference proteome</keyword>